<keyword evidence="2 6" id="KW-0409">Iron storage</keyword>
<evidence type="ECO:0000256" key="6">
    <source>
        <dbReference type="RuleBase" id="RU361145"/>
    </source>
</evidence>
<dbReference type="OMA" id="GFMEDQM"/>
<evidence type="ECO:0000256" key="4">
    <source>
        <dbReference type="ARBA" id="ARBA00023004"/>
    </source>
</evidence>
<feature type="binding site" evidence="5">
    <location>
        <position position="144"/>
    </location>
    <ligand>
        <name>Fe cation</name>
        <dbReference type="ChEBI" id="CHEBI:24875"/>
        <label>1</label>
    </ligand>
</feature>
<dbReference type="InterPro" id="IPR009040">
    <property type="entry name" value="Ferritin-like_diiron"/>
</dbReference>
<dbReference type="OrthoDB" id="186462at2759"/>
<feature type="binding site" evidence="5">
    <location>
        <position position="110"/>
    </location>
    <ligand>
        <name>Fe cation</name>
        <dbReference type="ChEBI" id="CHEBI:24875"/>
        <label>1</label>
    </ligand>
</feature>
<name>A0A091CS76_FUKDA</name>
<dbReference type="GO" id="GO:0005737">
    <property type="term" value="C:cytoplasm"/>
    <property type="evidence" value="ECO:0007669"/>
    <property type="project" value="TreeGrafter"/>
</dbReference>
<evidence type="ECO:0000256" key="5">
    <source>
        <dbReference type="PIRSR" id="PIRSR601519-1"/>
    </source>
</evidence>
<comment type="function">
    <text evidence="6">Stores iron in a soluble, non-toxic, readily available form. Important for iron homeostasis. Iron is taken up in the ferrous form and deposited as ferric hydroxides after oxidation.</text>
</comment>
<dbReference type="Pfam" id="PF00210">
    <property type="entry name" value="Ferritin"/>
    <property type="match status" value="1"/>
</dbReference>
<evidence type="ECO:0000313" key="8">
    <source>
        <dbReference type="EMBL" id="KFO20688.1"/>
    </source>
</evidence>
<dbReference type="AlphaFoldDB" id="A0A091CS76"/>
<evidence type="ECO:0000256" key="2">
    <source>
        <dbReference type="ARBA" id="ARBA00022434"/>
    </source>
</evidence>
<dbReference type="STRING" id="885580.ENSFDAP00000013276"/>
<keyword evidence="3 5" id="KW-0479">Metal-binding</keyword>
<dbReference type="EMBL" id="KN124624">
    <property type="protein sequence ID" value="KFO20688.1"/>
    <property type="molecule type" value="Genomic_DNA"/>
</dbReference>
<dbReference type="Proteomes" id="UP000028990">
    <property type="component" value="Unassembled WGS sequence"/>
</dbReference>
<reference evidence="8 9" key="1">
    <citation type="submission" date="2013-11" db="EMBL/GenBank/DDBJ databases">
        <title>The Damaraland mole rat (Fukomys damarensis) genome and evolution of African mole rats.</title>
        <authorList>
            <person name="Gladyshev V.N."/>
            <person name="Fang X."/>
        </authorList>
    </citation>
    <scope>NUCLEOTIDE SEQUENCE [LARGE SCALE GENOMIC DNA]</scope>
    <source>
        <tissue evidence="8">Liver</tissue>
    </source>
</reference>
<dbReference type="FunFam" id="1.20.1260.10:FF:000002">
    <property type="entry name" value="Ferritin, mitochondrial"/>
    <property type="match status" value="1"/>
</dbReference>
<dbReference type="GO" id="GO:0008198">
    <property type="term" value="F:ferrous iron binding"/>
    <property type="evidence" value="ECO:0007669"/>
    <property type="project" value="TreeGrafter"/>
</dbReference>
<sequence>MAAAAPEPLVLRQNYSSDTDEAVSVRIRLQLYAYYVYLSLAAYFDRPEVGLKHFTSFFLRRSHHWMKCAKKLMWMLNKRGGCTIFDTILKPHRDDWSDGAQAMEHAFRVERTVTKSLLDLYEFATKKKDSNLCDFLQCYYLRSQVRVLREIAGYLTNLRKIGTLGEDQAQALFDKLTLERGDDKDWV</sequence>
<dbReference type="PANTHER" id="PTHR11431">
    <property type="entry name" value="FERRITIN"/>
    <property type="match status" value="1"/>
</dbReference>
<dbReference type="SUPFAM" id="SSF47240">
    <property type="entry name" value="Ferritin-like"/>
    <property type="match status" value="1"/>
</dbReference>
<evidence type="ECO:0000256" key="1">
    <source>
        <dbReference type="ARBA" id="ARBA00007513"/>
    </source>
</evidence>
<organism evidence="8 9">
    <name type="scientific">Fukomys damarensis</name>
    <name type="common">Damaraland mole rat</name>
    <name type="synonym">Cryptomys damarensis</name>
    <dbReference type="NCBI Taxonomy" id="885580"/>
    <lineage>
        <taxon>Eukaryota</taxon>
        <taxon>Metazoa</taxon>
        <taxon>Chordata</taxon>
        <taxon>Craniata</taxon>
        <taxon>Vertebrata</taxon>
        <taxon>Euteleostomi</taxon>
        <taxon>Mammalia</taxon>
        <taxon>Eutheria</taxon>
        <taxon>Euarchontoglires</taxon>
        <taxon>Glires</taxon>
        <taxon>Rodentia</taxon>
        <taxon>Hystricomorpha</taxon>
        <taxon>Bathyergidae</taxon>
        <taxon>Fukomys</taxon>
    </lineage>
</organism>
<dbReference type="CDD" id="cd01056">
    <property type="entry name" value="Euk_Ferritin"/>
    <property type="match status" value="1"/>
</dbReference>
<dbReference type="InterPro" id="IPR008331">
    <property type="entry name" value="Ferritin_DPS_dom"/>
</dbReference>
<comment type="similarity">
    <text evidence="1 6">Belongs to the ferritin family.</text>
</comment>
<proteinExistence type="inferred from homology"/>
<evidence type="ECO:0000313" key="9">
    <source>
        <dbReference type="Proteomes" id="UP000028990"/>
    </source>
</evidence>
<keyword evidence="4 5" id="KW-0408">Iron</keyword>
<dbReference type="Gene3D" id="1.20.1260.10">
    <property type="match status" value="1"/>
</dbReference>
<dbReference type="PROSITE" id="PS50905">
    <property type="entry name" value="FERRITIN_LIKE"/>
    <property type="match status" value="1"/>
</dbReference>
<dbReference type="GO" id="GO:0006879">
    <property type="term" value="P:intracellular iron ion homeostasis"/>
    <property type="evidence" value="ECO:0007669"/>
    <property type="project" value="UniProtKB-KW"/>
</dbReference>
<keyword evidence="9" id="KW-1185">Reference proteome</keyword>
<dbReference type="InterPro" id="IPR009078">
    <property type="entry name" value="Ferritin-like_SF"/>
</dbReference>
<dbReference type="GO" id="GO:0008199">
    <property type="term" value="F:ferric iron binding"/>
    <property type="evidence" value="ECO:0007669"/>
    <property type="project" value="InterPro"/>
</dbReference>
<accession>A0A091CS76</accession>
<evidence type="ECO:0000259" key="7">
    <source>
        <dbReference type="PROSITE" id="PS50905"/>
    </source>
</evidence>
<evidence type="ECO:0000256" key="3">
    <source>
        <dbReference type="ARBA" id="ARBA00022723"/>
    </source>
</evidence>
<dbReference type="GO" id="GO:0006826">
    <property type="term" value="P:iron ion transport"/>
    <property type="evidence" value="ECO:0007669"/>
    <property type="project" value="InterPro"/>
</dbReference>
<gene>
    <name evidence="8" type="ORF">H920_17928</name>
</gene>
<dbReference type="InterPro" id="IPR012347">
    <property type="entry name" value="Ferritin-like"/>
</dbReference>
<dbReference type="InterPro" id="IPR001519">
    <property type="entry name" value="Ferritin"/>
</dbReference>
<protein>
    <recommendedName>
        <fullName evidence="6">Ferritin</fullName>
    </recommendedName>
</protein>
<feature type="domain" description="Ferritin-like diiron" evidence="7">
    <location>
        <begin position="13"/>
        <end position="162"/>
    </location>
</feature>
<dbReference type="PANTHER" id="PTHR11431:SF97">
    <property type="entry name" value="FERRITIN HEAVY POLYPEPTIDE-LIKE 17-RELATED"/>
    <property type="match status" value="1"/>
</dbReference>